<organism evidence="2 3">
    <name type="scientific">Paraglaciecola aquimarina</name>
    <dbReference type="NCBI Taxonomy" id="1235557"/>
    <lineage>
        <taxon>Bacteria</taxon>
        <taxon>Pseudomonadati</taxon>
        <taxon>Pseudomonadota</taxon>
        <taxon>Gammaproteobacteria</taxon>
        <taxon>Alteromonadales</taxon>
        <taxon>Alteromonadaceae</taxon>
        <taxon>Paraglaciecola</taxon>
    </lineage>
</organism>
<dbReference type="RefSeq" id="WP_316027523.1">
    <property type="nucleotide sequence ID" value="NZ_JAWDIO010000002.1"/>
</dbReference>
<comment type="caution">
    <text evidence="2">The sequence shown here is derived from an EMBL/GenBank/DDBJ whole genome shotgun (WGS) entry which is preliminary data.</text>
</comment>
<evidence type="ECO:0008006" key="4">
    <source>
        <dbReference type="Google" id="ProtNLM"/>
    </source>
</evidence>
<keyword evidence="3" id="KW-1185">Reference proteome</keyword>
<sequence length="60" mass="6520">MSAEKVVGMGTKGIIQSNKSSFSTVYRLVDMMLIISIYFLVLTILGQKVGAEVVILLLSI</sequence>
<name>A0ABU3T174_9ALTE</name>
<evidence type="ECO:0000313" key="2">
    <source>
        <dbReference type="EMBL" id="MDU0356013.1"/>
    </source>
</evidence>
<gene>
    <name evidence="2" type="ORF">RS130_20835</name>
</gene>
<protein>
    <recommendedName>
        <fullName evidence="4">RDD domain-containing protein</fullName>
    </recommendedName>
</protein>
<keyword evidence="1" id="KW-1133">Transmembrane helix</keyword>
<keyword evidence="1" id="KW-0472">Membrane</keyword>
<evidence type="ECO:0000313" key="3">
    <source>
        <dbReference type="Proteomes" id="UP001247805"/>
    </source>
</evidence>
<evidence type="ECO:0000256" key="1">
    <source>
        <dbReference type="SAM" id="Phobius"/>
    </source>
</evidence>
<feature type="transmembrane region" description="Helical" evidence="1">
    <location>
        <begin position="31"/>
        <end position="58"/>
    </location>
</feature>
<keyword evidence="1" id="KW-0812">Transmembrane</keyword>
<reference evidence="2 3" key="1">
    <citation type="submission" date="2023-10" db="EMBL/GenBank/DDBJ databases">
        <title>Glaciecola aquimarina strain GGW-M5 nov., isolated from a coastal seawater.</title>
        <authorList>
            <person name="Bayburt H."/>
            <person name="Kim J.M."/>
            <person name="Choi B.J."/>
            <person name="Jeon C.O."/>
        </authorList>
    </citation>
    <scope>NUCLEOTIDE SEQUENCE [LARGE SCALE GENOMIC DNA]</scope>
    <source>
        <strain evidence="2 3">KCTC 32108</strain>
    </source>
</reference>
<dbReference type="Proteomes" id="UP001247805">
    <property type="component" value="Unassembled WGS sequence"/>
</dbReference>
<proteinExistence type="predicted"/>
<accession>A0ABU3T174</accession>
<dbReference type="EMBL" id="JAWDIO010000002">
    <property type="protein sequence ID" value="MDU0356013.1"/>
    <property type="molecule type" value="Genomic_DNA"/>
</dbReference>